<dbReference type="InterPro" id="IPR050739">
    <property type="entry name" value="MFP"/>
</dbReference>
<organism evidence="2 3">
    <name type="scientific">Sphingobium yanoikuyae</name>
    <name type="common">Sphingomonas yanoikuyae</name>
    <dbReference type="NCBI Taxonomy" id="13690"/>
    <lineage>
        <taxon>Bacteria</taxon>
        <taxon>Pseudomonadati</taxon>
        <taxon>Pseudomonadota</taxon>
        <taxon>Alphaproteobacteria</taxon>
        <taxon>Sphingomonadales</taxon>
        <taxon>Sphingomonadaceae</taxon>
        <taxon>Sphingobium</taxon>
    </lineage>
</organism>
<protein>
    <submittedName>
        <fullName evidence="2">HlyD family efflux transporter periplasmic adaptor subunit</fullName>
    </submittedName>
</protein>
<dbReference type="RefSeq" id="WP_159366748.1">
    <property type="nucleotide sequence ID" value="NZ_CP047218.1"/>
</dbReference>
<dbReference type="AlphaFoldDB" id="A0A6P1GHR5"/>
<evidence type="ECO:0000313" key="2">
    <source>
        <dbReference type="EMBL" id="QHD67940.1"/>
    </source>
</evidence>
<keyword evidence="1" id="KW-0175">Coiled coil</keyword>
<dbReference type="EMBL" id="CP047218">
    <property type="protein sequence ID" value="QHD67940.1"/>
    <property type="molecule type" value="Genomic_DNA"/>
</dbReference>
<dbReference type="PANTHER" id="PTHR30386">
    <property type="entry name" value="MEMBRANE FUSION SUBUNIT OF EMRAB-TOLC MULTIDRUG EFFLUX PUMP"/>
    <property type="match status" value="1"/>
</dbReference>
<proteinExistence type="predicted"/>
<reference evidence="2 3" key="1">
    <citation type="submission" date="2019-12" db="EMBL/GenBank/DDBJ databases">
        <title>Functional and genomic insights into the Sphingobium yanoikuyae YC-JY1, a bacterium efficiently degrading bisphenol A.</title>
        <authorList>
            <person name="Jia Y."/>
            <person name="Li X."/>
            <person name="Wang J."/>
            <person name="Eltoukhy A."/>
            <person name="Lamraoui I."/>
            <person name="Yan Y."/>
        </authorList>
    </citation>
    <scope>NUCLEOTIDE SEQUENCE [LARGE SCALE GENOMIC DNA]</scope>
    <source>
        <strain evidence="2 3">YC-JY1</strain>
    </source>
</reference>
<gene>
    <name evidence="2" type="ORF">GS397_13440</name>
</gene>
<name>A0A6P1GHR5_SPHYA</name>
<evidence type="ECO:0000313" key="3">
    <source>
        <dbReference type="Proteomes" id="UP000464086"/>
    </source>
</evidence>
<dbReference type="Proteomes" id="UP000464086">
    <property type="component" value="Chromosome"/>
</dbReference>
<accession>A0A6P1GHR5</accession>
<sequence>MAARADSYSGQPLVVTSAGNWKGTLTVCGIALLATAIALMLDVPNTIQADAYIDAMSIEAPIKTIKSGQISSMRVRTGQRVRKGEVIAEIDHILTTPETGHDLERTIGAQRALYQRIENETQQKSQLQRDELRSQIEQIEAVIPTLSKKIALQDELISVLSSSLKRFEGLTERGFVTKTELERRRSELLQQQQNRLSISSELSDRKAELKQLSIKLDQAEVDSSISAAEISRQMSDLENREILGNYERHSKIISPSSGVVLEVIHQVGEAIDTGSVIAVIGKDNSDLYIRSFLPTTAKGLVVEGNSVNIHIDALQITRYRPIKGTVFSISNMVPRDDLPLSPLDIDRNSLICIIKLSENSKNTLQKYNKLHAGITGNITIFSERKRLFSILLEKFSKVSS</sequence>
<dbReference type="Gene3D" id="2.40.50.100">
    <property type="match status" value="1"/>
</dbReference>
<feature type="coiled-coil region" evidence="1">
    <location>
        <begin position="110"/>
        <end position="149"/>
    </location>
</feature>
<dbReference type="PRINTS" id="PR01490">
    <property type="entry name" value="RTXTOXIND"/>
</dbReference>
<evidence type="ECO:0000256" key="1">
    <source>
        <dbReference type="SAM" id="Coils"/>
    </source>
</evidence>
<dbReference type="PANTHER" id="PTHR30386:SF28">
    <property type="entry name" value="EXPORTED PROTEIN"/>
    <property type="match status" value="1"/>
</dbReference>